<dbReference type="EMBL" id="BMNG01000018">
    <property type="protein sequence ID" value="GGO55836.1"/>
    <property type="molecule type" value="Genomic_DNA"/>
</dbReference>
<organism evidence="1 2">
    <name type="scientific">Streptomyces lasiicapitis</name>
    <dbReference type="NCBI Taxonomy" id="1923961"/>
    <lineage>
        <taxon>Bacteria</taxon>
        <taxon>Bacillati</taxon>
        <taxon>Actinomycetota</taxon>
        <taxon>Actinomycetes</taxon>
        <taxon>Kitasatosporales</taxon>
        <taxon>Streptomycetaceae</taxon>
        <taxon>Streptomyces</taxon>
    </lineage>
</organism>
<gene>
    <name evidence="1" type="ORF">GCM10012286_68890</name>
</gene>
<dbReference type="RefSeq" id="WP_189176931.1">
    <property type="nucleotide sequence ID" value="NZ_BMNG01000018.1"/>
</dbReference>
<evidence type="ECO:0000313" key="1">
    <source>
        <dbReference type="EMBL" id="GGO55836.1"/>
    </source>
</evidence>
<reference evidence="2" key="1">
    <citation type="journal article" date="2019" name="Int. J. Syst. Evol. Microbiol.">
        <title>The Global Catalogue of Microorganisms (GCM) 10K type strain sequencing project: providing services to taxonomists for standard genome sequencing and annotation.</title>
        <authorList>
            <consortium name="The Broad Institute Genomics Platform"/>
            <consortium name="The Broad Institute Genome Sequencing Center for Infectious Disease"/>
            <person name="Wu L."/>
            <person name="Ma J."/>
        </authorList>
    </citation>
    <scope>NUCLEOTIDE SEQUENCE [LARGE SCALE GENOMIC DNA]</scope>
    <source>
        <strain evidence="2">CGMCC 4.7349</strain>
    </source>
</reference>
<evidence type="ECO:0000313" key="2">
    <source>
        <dbReference type="Proteomes" id="UP000656881"/>
    </source>
</evidence>
<dbReference type="Proteomes" id="UP000656881">
    <property type="component" value="Unassembled WGS sequence"/>
</dbReference>
<protein>
    <recommendedName>
        <fullName evidence="3">HNH endonuclease</fullName>
    </recommendedName>
</protein>
<proteinExistence type="predicted"/>
<name>A0ABQ2MQ80_9ACTN</name>
<accession>A0ABQ2MQ80</accession>
<keyword evidence="2" id="KW-1185">Reference proteome</keyword>
<evidence type="ECO:0008006" key="3">
    <source>
        <dbReference type="Google" id="ProtNLM"/>
    </source>
</evidence>
<comment type="caution">
    <text evidence="1">The sequence shown here is derived from an EMBL/GenBank/DDBJ whole genome shotgun (WGS) entry which is preliminary data.</text>
</comment>
<sequence length="110" mass="11742">MSEPLVGAALFRTVMQAADHRCQCQGECGQPHRKGGGRCPHQHDGYTSKHGRRVRLIAAPADPLASAVAAASLPPEQLRAWCPDCHTTAARAAKRALPDTSTDQGCLFDL</sequence>